<dbReference type="EMBL" id="ML976001">
    <property type="protein sequence ID" value="KAF1946928.1"/>
    <property type="molecule type" value="Genomic_DNA"/>
</dbReference>
<evidence type="ECO:0000313" key="3">
    <source>
        <dbReference type="Proteomes" id="UP000800038"/>
    </source>
</evidence>
<sequence length="277" mass="32235">HEQCQKDTDLVIPVKRVLDLAGAATDVVRIIETTDREGQYVALSHCWGHPKTHPLMTTHATLKDRMSGIALSSLPRSFRDAIIVCRRLDVQYIWIDCLCIVQDDGAEWLAEAEKMADIYSKSYLTVATSRAQNSQDGFLFDFPDDTVHYRIKVEAPWANDLSEHRTLPATFKINHKSDSKPLDKRAWCLQEWYLPKRLVEFGLNNIRLLCLRSVETRFGRTNDEHTWMRTIARAFGVEKEDFFRTLWENIRGDLFRRSITSRETRTSFQQWLVSPKC</sequence>
<proteinExistence type="predicted"/>
<dbReference type="Proteomes" id="UP000800038">
    <property type="component" value="Unassembled WGS sequence"/>
</dbReference>
<dbReference type="PANTHER" id="PTHR33112:SF16">
    <property type="entry name" value="HETEROKARYON INCOMPATIBILITY DOMAIN-CONTAINING PROTEIN"/>
    <property type="match status" value="1"/>
</dbReference>
<gene>
    <name evidence="2" type="ORF">EJ02DRAFT_335259</name>
</gene>
<evidence type="ECO:0000313" key="2">
    <source>
        <dbReference type="EMBL" id="KAF1946928.1"/>
    </source>
</evidence>
<feature type="domain" description="Heterokaryon incompatibility" evidence="1">
    <location>
        <begin position="40"/>
        <end position="191"/>
    </location>
</feature>
<dbReference type="OrthoDB" id="2958217at2759"/>
<keyword evidence="3" id="KW-1185">Reference proteome</keyword>
<feature type="non-terminal residue" evidence="2">
    <location>
        <position position="1"/>
    </location>
</feature>
<accession>A0A6A5T443</accession>
<organism evidence="2 3">
    <name type="scientific">Clathrospora elynae</name>
    <dbReference type="NCBI Taxonomy" id="706981"/>
    <lineage>
        <taxon>Eukaryota</taxon>
        <taxon>Fungi</taxon>
        <taxon>Dikarya</taxon>
        <taxon>Ascomycota</taxon>
        <taxon>Pezizomycotina</taxon>
        <taxon>Dothideomycetes</taxon>
        <taxon>Pleosporomycetidae</taxon>
        <taxon>Pleosporales</taxon>
        <taxon>Diademaceae</taxon>
        <taxon>Clathrospora</taxon>
    </lineage>
</organism>
<reference evidence="2" key="1">
    <citation type="journal article" date="2020" name="Stud. Mycol.">
        <title>101 Dothideomycetes genomes: a test case for predicting lifestyles and emergence of pathogens.</title>
        <authorList>
            <person name="Haridas S."/>
            <person name="Albert R."/>
            <person name="Binder M."/>
            <person name="Bloem J."/>
            <person name="Labutti K."/>
            <person name="Salamov A."/>
            <person name="Andreopoulos B."/>
            <person name="Baker S."/>
            <person name="Barry K."/>
            <person name="Bills G."/>
            <person name="Bluhm B."/>
            <person name="Cannon C."/>
            <person name="Castanera R."/>
            <person name="Culley D."/>
            <person name="Daum C."/>
            <person name="Ezra D."/>
            <person name="Gonzalez J."/>
            <person name="Henrissat B."/>
            <person name="Kuo A."/>
            <person name="Liang C."/>
            <person name="Lipzen A."/>
            <person name="Lutzoni F."/>
            <person name="Magnuson J."/>
            <person name="Mondo S."/>
            <person name="Nolan M."/>
            <person name="Ohm R."/>
            <person name="Pangilinan J."/>
            <person name="Park H.-J."/>
            <person name="Ramirez L."/>
            <person name="Alfaro M."/>
            <person name="Sun H."/>
            <person name="Tritt A."/>
            <person name="Yoshinaga Y."/>
            <person name="Zwiers L.-H."/>
            <person name="Turgeon B."/>
            <person name="Goodwin S."/>
            <person name="Spatafora J."/>
            <person name="Crous P."/>
            <person name="Grigoriev I."/>
        </authorList>
    </citation>
    <scope>NUCLEOTIDE SEQUENCE</scope>
    <source>
        <strain evidence="2">CBS 161.51</strain>
    </source>
</reference>
<evidence type="ECO:0000259" key="1">
    <source>
        <dbReference type="Pfam" id="PF06985"/>
    </source>
</evidence>
<dbReference type="Pfam" id="PF06985">
    <property type="entry name" value="HET"/>
    <property type="match status" value="1"/>
</dbReference>
<dbReference type="AlphaFoldDB" id="A0A6A5T443"/>
<dbReference type="InterPro" id="IPR010730">
    <property type="entry name" value="HET"/>
</dbReference>
<name>A0A6A5T443_9PLEO</name>
<dbReference type="PANTHER" id="PTHR33112">
    <property type="entry name" value="DOMAIN PROTEIN, PUTATIVE-RELATED"/>
    <property type="match status" value="1"/>
</dbReference>
<protein>
    <submittedName>
        <fullName evidence="2">HET-domain-containing protein</fullName>
    </submittedName>
</protein>